<evidence type="ECO:0000256" key="3">
    <source>
        <dbReference type="ARBA" id="ARBA00023237"/>
    </source>
</evidence>
<dbReference type="GeneID" id="93100703"/>
<keyword evidence="3" id="KW-0998">Cell outer membrane</keyword>
<keyword evidence="5" id="KW-1185">Reference proteome</keyword>
<evidence type="ECO:0008006" key="6">
    <source>
        <dbReference type="Google" id="ProtNLM"/>
    </source>
</evidence>
<accession>A0A7W6HT34</accession>
<name>A0A7W6HT34_9BACT</name>
<protein>
    <recommendedName>
        <fullName evidence="6">TonB-dependent receptor</fullName>
    </recommendedName>
</protein>
<evidence type="ECO:0000256" key="1">
    <source>
        <dbReference type="ARBA" id="ARBA00004442"/>
    </source>
</evidence>
<dbReference type="RefSeq" id="WP_124316093.1">
    <property type="nucleotide sequence ID" value="NZ_AP028155.1"/>
</dbReference>
<dbReference type="InterPro" id="IPR036942">
    <property type="entry name" value="Beta-barrel_TonB_sf"/>
</dbReference>
<comment type="caution">
    <text evidence="4">The sequence shown here is derived from an EMBL/GenBank/DDBJ whole genome shotgun (WGS) entry which is preliminary data.</text>
</comment>
<dbReference type="SUPFAM" id="SSF56935">
    <property type="entry name" value="Porins"/>
    <property type="match status" value="1"/>
</dbReference>
<evidence type="ECO:0000313" key="4">
    <source>
        <dbReference type="EMBL" id="MBB4024489.1"/>
    </source>
</evidence>
<organism evidence="4 5">
    <name type="scientific">Butyricimonas faecihominis</name>
    <dbReference type="NCBI Taxonomy" id="1472416"/>
    <lineage>
        <taxon>Bacteria</taxon>
        <taxon>Pseudomonadati</taxon>
        <taxon>Bacteroidota</taxon>
        <taxon>Bacteroidia</taxon>
        <taxon>Bacteroidales</taxon>
        <taxon>Odoribacteraceae</taxon>
        <taxon>Butyricimonas</taxon>
    </lineage>
</organism>
<gene>
    <name evidence="4" type="ORF">GGR14_000250</name>
</gene>
<dbReference type="AlphaFoldDB" id="A0A7W6HT34"/>
<dbReference type="OrthoDB" id="9803050at2"/>
<dbReference type="EMBL" id="JACIES010000001">
    <property type="protein sequence ID" value="MBB4024489.1"/>
    <property type="molecule type" value="Genomic_DNA"/>
</dbReference>
<evidence type="ECO:0000256" key="2">
    <source>
        <dbReference type="ARBA" id="ARBA00023136"/>
    </source>
</evidence>
<sequence length="179" mass="21096">MAKKTTGVLTGWVSYSWSKSERRFDHVSNGEWFPFEYDRRHKLNVTTNYTLPIKERCKFNKSFSINFTLATGNYISIGKQFYHAAPMPESFQTDADNTQYREYIESPNNFRMPAYHHLDISYALDNRKGKGSSWVFGIYNLYARKNPSVIYHKQTREGVTTRSWSLLPFVPSVTWSYHF</sequence>
<keyword evidence="2" id="KW-0472">Membrane</keyword>
<comment type="subcellular location">
    <subcellularLocation>
        <location evidence="1">Cell outer membrane</location>
    </subcellularLocation>
</comment>
<dbReference type="GO" id="GO:0009279">
    <property type="term" value="C:cell outer membrane"/>
    <property type="evidence" value="ECO:0007669"/>
    <property type="project" value="UniProtKB-SubCell"/>
</dbReference>
<reference evidence="4 5" key="1">
    <citation type="submission" date="2020-08" db="EMBL/GenBank/DDBJ databases">
        <title>Genomic Encyclopedia of Type Strains, Phase IV (KMG-IV): sequencing the most valuable type-strain genomes for metagenomic binning, comparative biology and taxonomic classification.</title>
        <authorList>
            <person name="Goeker M."/>
        </authorList>
    </citation>
    <scope>NUCLEOTIDE SEQUENCE [LARGE SCALE GENOMIC DNA]</scope>
    <source>
        <strain evidence="4 5">DSM 105721</strain>
    </source>
</reference>
<dbReference type="Proteomes" id="UP000546007">
    <property type="component" value="Unassembled WGS sequence"/>
</dbReference>
<proteinExistence type="predicted"/>
<dbReference type="Gene3D" id="2.40.170.20">
    <property type="entry name" value="TonB-dependent receptor, beta-barrel domain"/>
    <property type="match status" value="1"/>
</dbReference>
<evidence type="ECO:0000313" key="5">
    <source>
        <dbReference type="Proteomes" id="UP000546007"/>
    </source>
</evidence>